<organism evidence="2 3">
    <name type="scientific">Mycena sanguinolenta</name>
    <dbReference type="NCBI Taxonomy" id="230812"/>
    <lineage>
        <taxon>Eukaryota</taxon>
        <taxon>Fungi</taxon>
        <taxon>Dikarya</taxon>
        <taxon>Basidiomycota</taxon>
        <taxon>Agaricomycotina</taxon>
        <taxon>Agaricomycetes</taxon>
        <taxon>Agaricomycetidae</taxon>
        <taxon>Agaricales</taxon>
        <taxon>Marasmiineae</taxon>
        <taxon>Mycenaceae</taxon>
        <taxon>Mycena</taxon>
    </lineage>
</organism>
<feature type="signal peptide" evidence="1">
    <location>
        <begin position="1"/>
        <end position="25"/>
    </location>
</feature>
<proteinExistence type="predicted"/>
<keyword evidence="1" id="KW-0732">Signal</keyword>
<evidence type="ECO:0000313" key="2">
    <source>
        <dbReference type="EMBL" id="KAF7345285.1"/>
    </source>
</evidence>
<feature type="chain" id="PRO_5034378604" evidence="1">
    <location>
        <begin position="26"/>
        <end position="185"/>
    </location>
</feature>
<reference evidence="2" key="1">
    <citation type="submission" date="2020-05" db="EMBL/GenBank/DDBJ databases">
        <title>Mycena genomes resolve the evolution of fungal bioluminescence.</title>
        <authorList>
            <person name="Tsai I.J."/>
        </authorList>
    </citation>
    <scope>NUCLEOTIDE SEQUENCE</scope>
    <source>
        <strain evidence="2">160909Yilan</strain>
    </source>
</reference>
<name>A0A8H6XP01_9AGAR</name>
<gene>
    <name evidence="2" type="ORF">MSAN_01905200</name>
</gene>
<evidence type="ECO:0000256" key="1">
    <source>
        <dbReference type="SAM" id="SignalP"/>
    </source>
</evidence>
<dbReference type="EMBL" id="JACAZH010000020">
    <property type="protein sequence ID" value="KAF7345285.1"/>
    <property type="molecule type" value="Genomic_DNA"/>
</dbReference>
<keyword evidence="3" id="KW-1185">Reference proteome</keyword>
<evidence type="ECO:0000313" key="3">
    <source>
        <dbReference type="Proteomes" id="UP000623467"/>
    </source>
</evidence>
<dbReference type="AlphaFoldDB" id="A0A8H6XP01"/>
<protein>
    <submittedName>
        <fullName evidence="2">Uncharacterized protein</fullName>
    </submittedName>
</protein>
<dbReference type="Proteomes" id="UP000623467">
    <property type="component" value="Unassembled WGS sequence"/>
</dbReference>
<dbReference type="OrthoDB" id="4991875at2759"/>
<accession>A0A8H6XP01</accession>
<comment type="caution">
    <text evidence="2">The sequence shown here is derived from an EMBL/GenBank/DDBJ whole genome shotgun (WGS) entry which is preliminary data.</text>
</comment>
<sequence length="185" mass="18771">MTRTTIFQILALLVLPPWLPPPAPAPDTLVTLVDPIGGGGAPMTITAAILGVDADGHTTYAYTRTVNTSFAQATVTATEHATLVAASNYFSLTDEVAGTGFVLLSGGECQIALESSASDANGPNAICTMGTRVVTKTSIGTLVLDIPSPTDKPSSAGGRSTNNSGLPIVGVALLFVTLSLACQLL</sequence>